<reference evidence="5 6" key="1">
    <citation type="submission" date="2018-03" db="EMBL/GenBank/DDBJ databases">
        <title>Genomic Encyclopedia of Archaeal and Bacterial Type Strains, Phase II (KMG-II): from individual species to whole genera.</title>
        <authorList>
            <person name="Goeker M."/>
        </authorList>
    </citation>
    <scope>NUCLEOTIDE SEQUENCE [LARGE SCALE GENOMIC DNA]</scope>
    <source>
        <strain evidence="5 6">DSM 45601</strain>
    </source>
</reference>
<comment type="caution">
    <text evidence="5">The sequence shown here is derived from an EMBL/GenBank/DDBJ whole genome shotgun (WGS) entry which is preliminary data.</text>
</comment>
<dbReference type="EMBL" id="PVZC01000004">
    <property type="protein sequence ID" value="PRX99065.1"/>
    <property type="molecule type" value="Genomic_DNA"/>
</dbReference>
<dbReference type="Gene3D" id="1.10.1040.10">
    <property type="entry name" value="N-(1-d-carboxylethyl)-l-norvaline Dehydrogenase, domain 2"/>
    <property type="match status" value="1"/>
</dbReference>
<dbReference type="PANTHER" id="PTHR43580:SF2">
    <property type="entry name" value="CYTOKINE-LIKE NUCLEAR FACTOR N-PAC"/>
    <property type="match status" value="1"/>
</dbReference>
<name>A0A2T0Q5G5_9ACTN</name>
<proteinExistence type="inferred from homology"/>
<accession>A0A2T0Q5G5</accession>
<dbReference type="Proteomes" id="UP000237846">
    <property type="component" value="Unassembled WGS sequence"/>
</dbReference>
<dbReference type="PANTHER" id="PTHR43580">
    <property type="entry name" value="OXIDOREDUCTASE GLYR1-RELATED"/>
    <property type="match status" value="1"/>
</dbReference>
<dbReference type="SUPFAM" id="SSF51735">
    <property type="entry name" value="NAD(P)-binding Rossmann-fold domains"/>
    <property type="match status" value="1"/>
</dbReference>
<evidence type="ECO:0000313" key="6">
    <source>
        <dbReference type="Proteomes" id="UP000237846"/>
    </source>
</evidence>
<organism evidence="5 6">
    <name type="scientific">Allonocardiopsis opalescens</name>
    <dbReference type="NCBI Taxonomy" id="1144618"/>
    <lineage>
        <taxon>Bacteria</taxon>
        <taxon>Bacillati</taxon>
        <taxon>Actinomycetota</taxon>
        <taxon>Actinomycetes</taxon>
        <taxon>Streptosporangiales</taxon>
        <taxon>Allonocardiopsis</taxon>
    </lineage>
</organism>
<evidence type="ECO:0000256" key="1">
    <source>
        <dbReference type="ARBA" id="ARBA00009080"/>
    </source>
</evidence>
<dbReference type="OrthoDB" id="4535742at2"/>
<feature type="domain" description="NADPH-dependent reductive aminase-like C-terminal" evidence="4">
    <location>
        <begin position="163"/>
        <end position="273"/>
    </location>
</feature>
<keyword evidence="2" id="KW-0560">Oxidoreductase</keyword>
<evidence type="ECO:0000259" key="4">
    <source>
        <dbReference type="Pfam" id="PF21761"/>
    </source>
</evidence>
<dbReference type="Pfam" id="PF03446">
    <property type="entry name" value="NAD_binding_2"/>
    <property type="match status" value="1"/>
</dbReference>
<dbReference type="PIRSF" id="PIRSF000103">
    <property type="entry name" value="HIBADH"/>
    <property type="match status" value="1"/>
</dbReference>
<dbReference type="Pfam" id="PF21761">
    <property type="entry name" value="RedAm-like_C"/>
    <property type="match status" value="1"/>
</dbReference>
<evidence type="ECO:0000256" key="2">
    <source>
        <dbReference type="ARBA" id="ARBA00023002"/>
    </source>
</evidence>
<feature type="domain" description="6-phosphogluconate dehydrogenase NADP-binding" evidence="3">
    <location>
        <begin position="8"/>
        <end position="156"/>
    </location>
</feature>
<evidence type="ECO:0000259" key="3">
    <source>
        <dbReference type="Pfam" id="PF03446"/>
    </source>
</evidence>
<dbReference type="AlphaFoldDB" id="A0A2T0Q5G5"/>
<evidence type="ECO:0000313" key="5">
    <source>
        <dbReference type="EMBL" id="PRX99065.1"/>
    </source>
</evidence>
<dbReference type="InterPro" id="IPR048666">
    <property type="entry name" value="RedAm-like_C"/>
</dbReference>
<gene>
    <name evidence="5" type="ORF">CLV72_104645</name>
</gene>
<dbReference type="InterPro" id="IPR006115">
    <property type="entry name" value="6PGDH_NADP-bd"/>
</dbReference>
<dbReference type="GO" id="GO:0050661">
    <property type="term" value="F:NADP binding"/>
    <property type="evidence" value="ECO:0007669"/>
    <property type="project" value="InterPro"/>
</dbReference>
<dbReference type="InterPro" id="IPR013328">
    <property type="entry name" value="6PGD_dom2"/>
</dbReference>
<sequence length="290" mass="30075">MTDERTPVTVIGLGAMGRALAGAFLDSGHPTTVWNRSPGRADALAARGAAVAATAAEAVTASPLVVVCLLDDASVHQVLDPVASTLTGRTLVNLTNGTPAQARETADWAAWHAADYLDGGIMATPPLIGRPEGFILYSGSRTAFDAHERTLAALARPSYLHSDPGRAALYDLALLSGMYGMFGGVYHALALVRSERVPAKEFAPLLEAWLTAMLPALHIDAAGADSGERTDADASIAMQATGYVNLLDTSRAQGVSTEMVEAMGALLNRAVAEDTSDLVGLLAAERAPAK</sequence>
<dbReference type="InterPro" id="IPR051265">
    <property type="entry name" value="HIBADH-related_NP60_sf"/>
</dbReference>
<comment type="similarity">
    <text evidence="1">Belongs to the HIBADH-related family.</text>
</comment>
<protein>
    <submittedName>
        <fullName evidence="5">3-hydroxyisobutyrate dehydrogenase-like beta-hydroxyacid dehydrogenase</fullName>
    </submittedName>
</protein>
<dbReference type="RefSeq" id="WP_106246793.1">
    <property type="nucleotide sequence ID" value="NZ_PVZC01000004.1"/>
</dbReference>
<keyword evidence="6" id="KW-1185">Reference proteome</keyword>
<dbReference type="InterPro" id="IPR036291">
    <property type="entry name" value="NAD(P)-bd_dom_sf"/>
</dbReference>
<dbReference type="GO" id="GO:0016491">
    <property type="term" value="F:oxidoreductase activity"/>
    <property type="evidence" value="ECO:0007669"/>
    <property type="project" value="UniProtKB-KW"/>
</dbReference>
<dbReference type="InterPro" id="IPR015815">
    <property type="entry name" value="HIBADH-related"/>
</dbReference>
<dbReference type="Gene3D" id="3.40.50.720">
    <property type="entry name" value="NAD(P)-binding Rossmann-like Domain"/>
    <property type="match status" value="1"/>
</dbReference>